<dbReference type="Pfam" id="PF05159">
    <property type="entry name" value="Capsule_synth"/>
    <property type="match status" value="2"/>
</dbReference>
<dbReference type="EMBL" id="JACIEH010000002">
    <property type="protein sequence ID" value="MBB4099287.1"/>
    <property type="molecule type" value="Genomic_DNA"/>
</dbReference>
<proteinExistence type="predicted"/>
<protein>
    <submittedName>
        <fullName evidence="1">Capsular polysaccharide export protein</fullName>
    </submittedName>
</protein>
<organism evidence="1 2">
    <name type="scientific">Sphingomonas kyeonggiensis</name>
    <dbReference type="NCBI Taxonomy" id="1268553"/>
    <lineage>
        <taxon>Bacteria</taxon>
        <taxon>Pseudomonadati</taxon>
        <taxon>Pseudomonadota</taxon>
        <taxon>Alphaproteobacteria</taxon>
        <taxon>Sphingomonadales</taxon>
        <taxon>Sphingomonadaceae</taxon>
        <taxon>Sphingomonas</taxon>
    </lineage>
</organism>
<comment type="caution">
    <text evidence="1">The sequence shown here is derived from an EMBL/GenBank/DDBJ whole genome shotgun (WGS) entry which is preliminary data.</text>
</comment>
<reference evidence="1 2" key="1">
    <citation type="submission" date="2020-08" db="EMBL/GenBank/DDBJ databases">
        <title>Genomic Encyclopedia of Type Strains, Phase IV (KMG-IV): sequencing the most valuable type-strain genomes for metagenomic binning, comparative biology and taxonomic classification.</title>
        <authorList>
            <person name="Goeker M."/>
        </authorList>
    </citation>
    <scope>NUCLEOTIDE SEQUENCE [LARGE SCALE GENOMIC DNA]</scope>
    <source>
        <strain evidence="1 2">DSM 101806</strain>
    </source>
</reference>
<evidence type="ECO:0000313" key="1">
    <source>
        <dbReference type="EMBL" id="MBB4099287.1"/>
    </source>
</evidence>
<dbReference type="RefSeq" id="WP_183998577.1">
    <property type="nucleotide sequence ID" value="NZ_JACIEH010000002.1"/>
</dbReference>
<accession>A0A7W6JVK4</accession>
<evidence type="ECO:0000313" key="2">
    <source>
        <dbReference type="Proteomes" id="UP000557392"/>
    </source>
</evidence>
<dbReference type="AlphaFoldDB" id="A0A7W6JVK4"/>
<dbReference type="GO" id="GO:0015774">
    <property type="term" value="P:polysaccharide transport"/>
    <property type="evidence" value="ECO:0007669"/>
    <property type="project" value="InterPro"/>
</dbReference>
<keyword evidence="2" id="KW-1185">Reference proteome</keyword>
<name>A0A7W6JVK4_9SPHN</name>
<dbReference type="Proteomes" id="UP000557392">
    <property type="component" value="Unassembled WGS sequence"/>
</dbReference>
<sequence>MTAPVAPTRAAPLLQAPPAFAKRSRAPLAVARGSHGHPPLTQEQADRSDRLIERLHQLRVGGSFWGARPALPPGCTVVKAPGSPTDANATLWAGTEVLAGDIDPWHLLDHAAAVIAPHGDPLAILARLRAIPTTDTATGEPLPIGADARRALAWDTLVVAHDYHEPFTGSPIAVEAAIDLLGEWRRHLEAIAGIGVQFGMRAWKRGQIDRFLTGTAGVPGQARRGKDALARARADNAAVAIWPSRVPPDFEASAATAGVRLARVEDGFLRSLGLGVHLVPPQSIVVDRQGIHYDPARSSDLEALLSEHPFPPALLRRAAALRAAIVGAGIGKYGRADNATPIPLPHDRRSILVVGQVEDDQSVRMGDVAGLGNSGLLKRARALAPDAFLLYKPHPDTLAGHRRGALDREARILADRILDTPCPLAPLLDQVDEVHVLTSLAGFEALLRERTVLCHGIPFYAGWGLTRDLVPVPRRTRRLDLDALVAATLLLYPLYLDPETGLPCPAERLVECLASAAPHVSFLSRLRRIEGKARNILRQAT</sequence>
<dbReference type="InterPro" id="IPR007833">
    <property type="entry name" value="Capsule_polysaccharide_synth"/>
</dbReference>
<gene>
    <name evidence="1" type="ORF">GGR46_002851</name>
</gene>
<dbReference type="CDD" id="cd16439">
    <property type="entry name" value="beta_Kdo_transferase_KpsC_2"/>
    <property type="match status" value="1"/>
</dbReference>
<dbReference type="GO" id="GO:0000271">
    <property type="term" value="P:polysaccharide biosynthetic process"/>
    <property type="evidence" value="ECO:0007669"/>
    <property type="project" value="InterPro"/>
</dbReference>